<dbReference type="PROSITE" id="PS50089">
    <property type="entry name" value="ZF_RING_2"/>
    <property type="match status" value="1"/>
</dbReference>
<dbReference type="InterPro" id="IPR014001">
    <property type="entry name" value="Helicase_ATP-bd"/>
</dbReference>
<keyword evidence="2" id="KW-0547">Nucleotide-binding</keyword>
<feature type="domain" description="RING-type" evidence="9">
    <location>
        <begin position="621"/>
        <end position="669"/>
    </location>
</feature>
<evidence type="ECO:0000256" key="4">
    <source>
        <dbReference type="ARBA" id="ARBA00022801"/>
    </source>
</evidence>
<keyword evidence="4" id="KW-0378">Hydrolase</keyword>
<dbReference type="PANTHER" id="PTHR45626">
    <property type="entry name" value="TRANSCRIPTION TERMINATION FACTOR 2-RELATED"/>
    <property type="match status" value="1"/>
</dbReference>
<feature type="compositionally biased region" description="Polar residues" evidence="8">
    <location>
        <begin position="26"/>
        <end position="36"/>
    </location>
</feature>
<dbReference type="InterPro" id="IPR000330">
    <property type="entry name" value="SNF2_N"/>
</dbReference>
<dbReference type="GO" id="GO:0016787">
    <property type="term" value="F:hydrolase activity"/>
    <property type="evidence" value="ECO:0007669"/>
    <property type="project" value="UniProtKB-KW"/>
</dbReference>
<reference evidence="12 13" key="1">
    <citation type="submission" date="2021-02" db="EMBL/GenBank/DDBJ databases">
        <title>Genome assembly of Pseudopithomyces chartarum.</title>
        <authorList>
            <person name="Jauregui R."/>
            <person name="Singh J."/>
            <person name="Voisey C."/>
        </authorList>
    </citation>
    <scope>NUCLEOTIDE SEQUENCE [LARGE SCALE GENOMIC DNA]</scope>
    <source>
        <strain evidence="12 13">AGR01</strain>
    </source>
</reference>
<sequence>MSDANHLKRSWPFGECGTEGMPHAPSRSSTSNTSANELPDPVSISEFVCYGSLTEIRAQLLRERSCRYRSMGSKAHMFSVTKEGDFFNLTSTEATLGRLNKQTCRILKALTAEKPVFFSATIFDSDWKAAIDQTSDQYVATFDINIFGMKSDAQHVGHILSKSNTFLQYPRFGCYTEYHNPHIFRIEGYSDDMPSAASEINEISYNMTSRSTAIDEKVVVSDIVIVDEILDSLSHETDLGTVTVDSRIRTTLLPHQKEAMDFIHQHELGNTRSSLSLWKYNDVDGDVPFYQHTFSGAKRPEPSEGTGGIIADEMGLGKSLVLLSTIAGSFDRTKFFVGAKSGSGSQFTNKIRTRATLIVVPSPLLIDSWVDEIRKHSYSSAISFHKHTGSGRHAEKDLLQQRMIVLTTYATATIELSHGNSSLAQLHWYRIVLDEAHEIRNKSTKQFQAVSALTAEYRWCLTGTPIQNSLEDLGSLVTFLKIPVLEHAPTFRKFITGPITSGSKERFKNLRLLLQSICLRRTRDRLDLPEPVLSVCRLTMAPHEQAQYSELLQRCRVDIDMAVSHRRKGNVNSTMLESLLKLRLFCNNGSPPSDPATQLGHVQTDADELLSLLQQIHRNTCIYCSGVIYSLNGDIDADGGIILAACSHLVCKTCVPNHRARKHKCPGCEAGDDFFVSRNSTLHTTVQHHATSTHRISYPTKLLALLSDLSQHTSNKCIVFSSWKKTLVLAGELLSYHSIRSSIIDGSLTLTERLNILKDFRSPKGTNILLMTLGTGAVGLNLAVASRIYLLEPQWNPSIESQAIGRALRLGQKDNVTIVRYIMRNTVEESNVLSRQKKKLDLAGGGFGKNKERGSEQHKAMLDYFGCGPNAAPPSYASNGTTLYD</sequence>
<dbReference type="InterPro" id="IPR050628">
    <property type="entry name" value="SNF2_RAD54_helicase_TF"/>
</dbReference>
<comment type="caution">
    <text evidence="12">The sequence shown here is derived from an EMBL/GenBank/DDBJ whole genome shotgun (WGS) entry which is preliminary data.</text>
</comment>
<organism evidence="12 13">
    <name type="scientific">Pseudopithomyces chartarum</name>
    <dbReference type="NCBI Taxonomy" id="1892770"/>
    <lineage>
        <taxon>Eukaryota</taxon>
        <taxon>Fungi</taxon>
        <taxon>Dikarya</taxon>
        <taxon>Ascomycota</taxon>
        <taxon>Pezizomycotina</taxon>
        <taxon>Dothideomycetes</taxon>
        <taxon>Pleosporomycetidae</taxon>
        <taxon>Pleosporales</taxon>
        <taxon>Massarineae</taxon>
        <taxon>Didymosphaeriaceae</taxon>
        <taxon>Pseudopithomyces</taxon>
    </lineage>
</organism>
<evidence type="ECO:0000256" key="5">
    <source>
        <dbReference type="ARBA" id="ARBA00022833"/>
    </source>
</evidence>
<dbReference type="PROSITE" id="PS51192">
    <property type="entry name" value="HELICASE_ATP_BIND_1"/>
    <property type="match status" value="1"/>
</dbReference>
<evidence type="ECO:0000256" key="2">
    <source>
        <dbReference type="ARBA" id="ARBA00022741"/>
    </source>
</evidence>
<dbReference type="SUPFAM" id="SSF52540">
    <property type="entry name" value="P-loop containing nucleoside triphosphate hydrolases"/>
    <property type="match status" value="2"/>
</dbReference>
<dbReference type="SMART" id="SM00487">
    <property type="entry name" value="DEXDc"/>
    <property type="match status" value="1"/>
</dbReference>
<keyword evidence="6" id="KW-0067">ATP-binding</keyword>
<evidence type="ECO:0000256" key="7">
    <source>
        <dbReference type="PROSITE-ProRule" id="PRU00175"/>
    </source>
</evidence>
<evidence type="ECO:0000313" key="13">
    <source>
        <dbReference type="Proteomes" id="UP001280581"/>
    </source>
</evidence>
<keyword evidence="5" id="KW-0862">Zinc</keyword>
<evidence type="ECO:0000259" key="11">
    <source>
        <dbReference type="PROSITE" id="PS51194"/>
    </source>
</evidence>
<dbReference type="Gene3D" id="3.40.50.10810">
    <property type="entry name" value="Tandem AAA-ATPase domain"/>
    <property type="match status" value="1"/>
</dbReference>
<dbReference type="InterPro" id="IPR027417">
    <property type="entry name" value="P-loop_NTPase"/>
</dbReference>
<gene>
    <name evidence="12" type="ORF">GRF29_69g1664731</name>
</gene>
<dbReference type="InterPro" id="IPR049730">
    <property type="entry name" value="SNF2/RAD54-like_C"/>
</dbReference>
<keyword evidence="1" id="KW-0479">Metal-binding</keyword>
<dbReference type="Proteomes" id="UP001280581">
    <property type="component" value="Unassembled WGS sequence"/>
</dbReference>
<dbReference type="PANTHER" id="PTHR45626:SF52">
    <property type="entry name" value="SINGLE-STRANDED DNA-DEPENDENT ATPASE (EUROFUNG)"/>
    <property type="match status" value="1"/>
</dbReference>
<accession>A0AAN6M0B7</accession>
<proteinExistence type="predicted"/>
<keyword evidence="3 7" id="KW-0863">Zinc-finger</keyword>
<dbReference type="SMART" id="SM00490">
    <property type="entry name" value="HELICc"/>
    <property type="match status" value="1"/>
</dbReference>
<dbReference type="CDD" id="cd18793">
    <property type="entry name" value="SF2_C_SNF"/>
    <property type="match status" value="1"/>
</dbReference>
<feature type="domain" description="Helicase ATP-binding" evidence="10">
    <location>
        <begin position="299"/>
        <end position="483"/>
    </location>
</feature>
<evidence type="ECO:0000313" key="12">
    <source>
        <dbReference type="EMBL" id="KAK3209382.1"/>
    </source>
</evidence>
<dbReference type="Gene3D" id="3.40.50.300">
    <property type="entry name" value="P-loop containing nucleotide triphosphate hydrolases"/>
    <property type="match status" value="1"/>
</dbReference>
<dbReference type="Pfam" id="PF00176">
    <property type="entry name" value="SNF2-rel_dom"/>
    <property type="match status" value="1"/>
</dbReference>
<dbReference type="Pfam" id="PF00271">
    <property type="entry name" value="Helicase_C"/>
    <property type="match status" value="1"/>
</dbReference>
<evidence type="ECO:0000256" key="3">
    <source>
        <dbReference type="ARBA" id="ARBA00022771"/>
    </source>
</evidence>
<dbReference type="GO" id="GO:0005634">
    <property type="term" value="C:nucleus"/>
    <property type="evidence" value="ECO:0007669"/>
    <property type="project" value="TreeGrafter"/>
</dbReference>
<dbReference type="GO" id="GO:0005524">
    <property type="term" value="F:ATP binding"/>
    <property type="evidence" value="ECO:0007669"/>
    <property type="project" value="UniProtKB-KW"/>
</dbReference>
<dbReference type="InterPro" id="IPR001650">
    <property type="entry name" value="Helicase_C-like"/>
</dbReference>
<evidence type="ECO:0000256" key="8">
    <source>
        <dbReference type="SAM" id="MobiDB-lite"/>
    </source>
</evidence>
<feature type="domain" description="Helicase C-terminal" evidence="11">
    <location>
        <begin position="701"/>
        <end position="855"/>
    </location>
</feature>
<dbReference type="EMBL" id="WVTA01000006">
    <property type="protein sequence ID" value="KAK3209382.1"/>
    <property type="molecule type" value="Genomic_DNA"/>
</dbReference>
<evidence type="ECO:0000256" key="6">
    <source>
        <dbReference type="ARBA" id="ARBA00022840"/>
    </source>
</evidence>
<protein>
    <submittedName>
        <fullName evidence="12">Uncharacterized protein</fullName>
    </submittedName>
</protein>
<name>A0AAN6M0B7_9PLEO</name>
<dbReference type="GO" id="GO:0008270">
    <property type="term" value="F:zinc ion binding"/>
    <property type="evidence" value="ECO:0007669"/>
    <property type="project" value="UniProtKB-KW"/>
</dbReference>
<evidence type="ECO:0000256" key="1">
    <source>
        <dbReference type="ARBA" id="ARBA00022723"/>
    </source>
</evidence>
<dbReference type="CDD" id="cd18008">
    <property type="entry name" value="DEXDc_SHPRH-like"/>
    <property type="match status" value="1"/>
</dbReference>
<keyword evidence="13" id="KW-1185">Reference proteome</keyword>
<dbReference type="GO" id="GO:0006281">
    <property type="term" value="P:DNA repair"/>
    <property type="evidence" value="ECO:0007669"/>
    <property type="project" value="TreeGrafter"/>
</dbReference>
<feature type="region of interest" description="Disordered" evidence="8">
    <location>
        <begin position="1"/>
        <end position="37"/>
    </location>
</feature>
<evidence type="ECO:0000259" key="10">
    <source>
        <dbReference type="PROSITE" id="PS51192"/>
    </source>
</evidence>
<dbReference type="AlphaFoldDB" id="A0AAN6M0B7"/>
<dbReference type="GO" id="GO:0008094">
    <property type="term" value="F:ATP-dependent activity, acting on DNA"/>
    <property type="evidence" value="ECO:0007669"/>
    <property type="project" value="TreeGrafter"/>
</dbReference>
<dbReference type="PROSITE" id="PS00518">
    <property type="entry name" value="ZF_RING_1"/>
    <property type="match status" value="1"/>
</dbReference>
<dbReference type="PROSITE" id="PS51194">
    <property type="entry name" value="HELICASE_CTER"/>
    <property type="match status" value="1"/>
</dbReference>
<dbReference type="InterPro" id="IPR001841">
    <property type="entry name" value="Znf_RING"/>
</dbReference>
<dbReference type="InterPro" id="IPR038718">
    <property type="entry name" value="SNF2-like_sf"/>
</dbReference>
<dbReference type="InterPro" id="IPR017907">
    <property type="entry name" value="Znf_RING_CS"/>
</dbReference>
<evidence type="ECO:0000259" key="9">
    <source>
        <dbReference type="PROSITE" id="PS50089"/>
    </source>
</evidence>